<organism evidence="1 2">
    <name type="scientific">Rhizobium ruizarguesonis</name>
    <dbReference type="NCBI Taxonomy" id="2081791"/>
    <lineage>
        <taxon>Bacteria</taxon>
        <taxon>Pseudomonadati</taxon>
        <taxon>Pseudomonadota</taxon>
        <taxon>Alphaproteobacteria</taxon>
        <taxon>Hyphomicrobiales</taxon>
        <taxon>Rhizobiaceae</taxon>
        <taxon>Rhizobium/Agrobacterium group</taxon>
        <taxon>Rhizobium</taxon>
    </lineage>
</organism>
<protein>
    <submittedName>
        <fullName evidence="1">Uncharacterized protein</fullName>
    </submittedName>
</protein>
<evidence type="ECO:0000313" key="2">
    <source>
        <dbReference type="Proteomes" id="UP000078465"/>
    </source>
</evidence>
<name>A0ACD5EMP4_9HYPH</name>
<accession>A0ACD5EMP4</accession>
<sequence length="58" mass="6537">MDFSVATVTLRSFSPYSQSKQHDEPTLKGEGKGDYDKRTWKSRRTSPKTAHSASPPRP</sequence>
<dbReference type="Proteomes" id="UP000078465">
    <property type="component" value="Chromosome"/>
</dbReference>
<gene>
    <name evidence="1" type="ORF">A4U53_031095</name>
</gene>
<reference evidence="1" key="1">
    <citation type="submission" date="2024-10" db="EMBL/GenBank/DDBJ databases">
        <title>Strain of Rhizobium-related bacteria isolated fromm roots of Vavilovia formosa.</title>
        <authorList>
            <person name="Kimeklis A."/>
            <person name="Afonin A."/>
        </authorList>
    </citation>
    <scope>NUCLEOTIDE SEQUENCE</scope>
    <source>
        <strain evidence="1">Vaf-46</strain>
    </source>
</reference>
<proteinExistence type="predicted"/>
<evidence type="ECO:0000313" key="1">
    <source>
        <dbReference type="EMBL" id="XKM40378.1"/>
    </source>
</evidence>
<dbReference type="EMBL" id="CP171853">
    <property type="protein sequence ID" value="XKM40378.1"/>
    <property type="molecule type" value="Genomic_DNA"/>
</dbReference>